<evidence type="ECO:0000313" key="12">
    <source>
        <dbReference type="Proteomes" id="UP000262583"/>
    </source>
</evidence>
<dbReference type="PANTHER" id="PTHR30413">
    <property type="entry name" value="INNER MEMBRANE TRANSPORT PERMEASE"/>
    <property type="match status" value="1"/>
</dbReference>
<dbReference type="GO" id="GO:0015920">
    <property type="term" value="P:lipopolysaccharide transport"/>
    <property type="evidence" value="ECO:0007669"/>
    <property type="project" value="TreeGrafter"/>
</dbReference>
<feature type="transmembrane region" description="Helical" evidence="9">
    <location>
        <begin position="118"/>
        <end position="148"/>
    </location>
</feature>
<evidence type="ECO:0000256" key="7">
    <source>
        <dbReference type="ARBA" id="ARBA00022989"/>
    </source>
</evidence>
<evidence type="ECO:0000256" key="4">
    <source>
        <dbReference type="ARBA" id="ARBA00022475"/>
    </source>
</evidence>
<evidence type="ECO:0000256" key="8">
    <source>
        <dbReference type="ARBA" id="ARBA00023136"/>
    </source>
</evidence>
<dbReference type="AlphaFoldDB" id="A0A2Z4Y8U7"/>
<feature type="transmembrane region" description="Helical" evidence="9">
    <location>
        <begin position="252"/>
        <end position="270"/>
    </location>
</feature>
<evidence type="ECO:0000259" key="10">
    <source>
        <dbReference type="PROSITE" id="PS51012"/>
    </source>
</evidence>
<evidence type="ECO:0000256" key="3">
    <source>
        <dbReference type="ARBA" id="ARBA00022448"/>
    </source>
</evidence>
<keyword evidence="7 9" id="KW-1133">Transmembrane helix</keyword>
<dbReference type="Proteomes" id="UP000262583">
    <property type="component" value="Chromosome"/>
</dbReference>
<dbReference type="EMBL" id="CP030759">
    <property type="protein sequence ID" value="AXA37248.1"/>
    <property type="molecule type" value="Genomic_DNA"/>
</dbReference>
<evidence type="ECO:0000313" key="11">
    <source>
        <dbReference type="EMBL" id="AXA37248.1"/>
    </source>
</evidence>
<feature type="transmembrane region" description="Helical" evidence="9">
    <location>
        <begin position="193"/>
        <end position="212"/>
    </location>
</feature>
<dbReference type="GO" id="GO:0140359">
    <property type="term" value="F:ABC-type transporter activity"/>
    <property type="evidence" value="ECO:0007669"/>
    <property type="project" value="InterPro"/>
</dbReference>
<feature type="transmembrane region" description="Helical" evidence="9">
    <location>
        <begin position="160"/>
        <end position="181"/>
    </location>
</feature>
<reference evidence="11 12" key="1">
    <citation type="submission" date="2018-05" db="EMBL/GenBank/DDBJ databases">
        <title>A metagenomic window into the 2 km-deep terrestrial subsurface aquifer revealed taxonomically and functionally diverse microbial community comprising novel uncultured bacterial lineages.</title>
        <authorList>
            <person name="Kadnikov V.V."/>
            <person name="Mardanov A.V."/>
            <person name="Beletsky A.V."/>
            <person name="Banks D."/>
            <person name="Pimenov N.V."/>
            <person name="Frank Y.A."/>
            <person name="Karnachuk O.V."/>
            <person name="Ravin N.V."/>
        </authorList>
    </citation>
    <scope>NUCLEOTIDE SEQUENCE [LARGE SCALE GENOMIC DNA]</scope>
    <source>
        <strain evidence="11">BY</strain>
    </source>
</reference>
<dbReference type="KEGG" id="schv:BRCON_2491"/>
<dbReference type="PROSITE" id="PS51012">
    <property type="entry name" value="ABC_TM2"/>
    <property type="match status" value="1"/>
</dbReference>
<gene>
    <name evidence="11" type="ORF">BRCON_2491</name>
</gene>
<dbReference type="PANTHER" id="PTHR30413:SF8">
    <property type="entry name" value="TRANSPORT PERMEASE PROTEIN"/>
    <property type="match status" value="1"/>
</dbReference>
<evidence type="ECO:0000256" key="6">
    <source>
        <dbReference type="ARBA" id="ARBA00022692"/>
    </source>
</evidence>
<proteinExistence type="inferred from homology"/>
<comment type="similarity">
    <text evidence="2 9">Belongs to the ABC-2 integral membrane protein family.</text>
</comment>
<dbReference type="InterPro" id="IPR047817">
    <property type="entry name" value="ABC2_TM_bact-type"/>
</dbReference>
<protein>
    <recommendedName>
        <fullName evidence="9">Transport permease protein</fullName>
    </recommendedName>
</protein>
<keyword evidence="3 9" id="KW-0813">Transport</keyword>
<evidence type="ECO:0000256" key="2">
    <source>
        <dbReference type="ARBA" id="ARBA00007783"/>
    </source>
</evidence>
<evidence type="ECO:0000256" key="5">
    <source>
        <dbReference type="ARBA" id="ARBA00022519"/>
    </source>
</evidence>
<feature type="transmembrane region" description="Helical" evidence="9">
    <location>
        <begin position="80"/>
        <end position="98"/>
    </location>
</feature>
<organism evidence="11 12">
    <name type="scientific">Sumerlaea chitinivorans</name>
    <dbReference type="NCBI Taxonomy" id="2250252"/>
    <lineage>
        <taxon>Bacteria</taxon>
        <taxon>Candidatus Sumerlaeota</taxon>
        <taxon>Candidatus Sumerlaeia</taxon>
        <taxon>Candidatus Sumerlaeales</taxon>
        <taxon>Candidatus Sumerlaeaceae</taxon>
        <taxon>Candidatus Sumerlaea</taxon>
    </lineage>
</organism>
<feature type="domain" description="ABC transmembrane type-2" evidence="10">
    <location>
        <begin position="44"/>
        <end position="273"/>
    </location>
</feature>
<evidence type="ECO:0000256" key="9">
    <source>
        <dbReference type="RuleBase" id="RU361157"/>
    </source>
</evidence>
<dbReference type="GO" id="GO:0005886">
    <property type="term" value="C:plasma membrane"/>
    <property type="evidence" value="ECO:0007669"/>
    <property type="project" value="UniProtKB-SubCell"/>
</dbReference>
<feature type="transmembrane region" description="Helical" evidence="9">
    <location>
        <begin position="39"/>
        <end position="68"/>
    </location>
</feature>
<dbReference type="Pfam" id="PF01061">
    <property type="entry name" value="ABC2_membrane"/>
    <property type="match status" value="1"/>
</dbReference>
<name>A0A2Z4Y8U7_SUMC1</name>
<comment type="subcellular location">
    <subcellularLocation>
        <location evidence="1">Cell inner membrane</location>
        <topology evidence="1">Multi-pass membrane protein</topology>
    </subcellularLocation>
    <subcellularLocation>
        <location evidence="9">Cell membrane</location>
        <topology evidence="9">Multi-pass membrane protein</topology>
    </subcellularLocation>
</comment>
<accession>A0A2Z4Y8U7</accession>
<keyword evidence="6 9" id="KW-0812">Transmembrane</keyword>
<keyword evidence="4 9" id="KW-1003">Cell membrane</keyword>
<keyword evidence="5" id="KW-0997">Cell inner membrane</keyword>
<dbReference type="InterPro" id="IPR013525">
    <property type="entry name" value="ABC2_TM"/>
</dbReference>
<sequence length="281" mass="31164">MQAARATTMTEPFQPLEIEIVRHRRLLWMFLKHEVRARYVGSALGFFWAIIHPLILLGLYILVFSALMPSGSRLPIRDTTANYAVFLCPALFAWNWLYESLVSACHSVTSHSALIRKVVFPSGILPLVSVGVGILPFAVVLSVFILFALASGAIAAKGLFWLPLLVLLQCGLALGPAYLLAVMNVFLRDTAQVVVALLQVLFWATPIVYPATALTNQFSWLGWWFALNPVARLVEAYRDVIVAGRPPATESVLYLGCLAILLYYVGRTVFERSRSQLVDEA</sequence>
<keyword evidence="8 9" id="KW-0472">Membrane</keyword>
<evidence type="ECO:0000256" key="1">
    <source>
        <dbReference type="ARBA" id="ARBA00004429"/>
    </source>
</evidence>